<keyword evidence="3" id="KW-1185">Reference proteome</keyword>
<comment type="caution">
    <text evidence="2">The sequence shown here is derived from an EMBL/GenBank/DDBJ whole genome shotgun (WGS) entry which is preliminary data.</text>
</comment>
<dbReference type="AlphaFoldDB" id="A0A8H6XDI9"/>
<gene>
    <name evidence="2" type="ORF">MSAN_02196800</name>
</gene>
<name>A0A8H6XDI9_9AGAR</name>
<organism evidence="2 3">
    <name type="scientific">Mycena sanguinolenta</name>
    <dbReference type="NCBI Taxonomy" id="230812"/>
    <lineage>
        <taxon>Eukaryota</taxon>
        <taxon>Fungi</taxon>
        <taxon>Dikarya</taxon>
        <taxon>Basidiomycota</taxon>
        <taxon>Agaricomycotina</taxon>
        <taxon>Agaricomycetes</taxon>
        <taxon>Agaricomycetidae</taxon>
        <taxon>Agaricales</taxon>
        <taxon>Marasmiineae</taxon>
        <taxon>Mycenaceae</taxon>
        <taxon>Mycena</taxon>
    </lineage>
</organism>
<dbReference type="Proteomes" id="UP000623467">
    <property type="component" value="Unassembled WGS sequence"/>
</dbReference>
<feature type="compositionally biased region" description="Polar residues" evidence="1">
    <location>
        <begin position="224"/>
        <end position="240"/>
    </location>
</feature>
<feature type="compositionally biased region" description="Low complexity" evidence="1">
    <location>
        <begin position="81"/>
        <end position="96"/>
    </location>
</feature>
<protein>
    <recommendedName>
        <fullName evidence="4">SHSP domain-containing protein</fullName>
    </recommendedName>
</protein>
<reference evidence="2" key="1">
    <citation type="submission" date="2020-05" db="EMBL/GenBank/DDBJ databases">
        <title>Mycena genomes resolve the evolution of fungal bioluminescence.</title>
        <authorList>
            <person name="Tsai I.J."/>
        </authorList>
    </citation>
    <scope>NUCLEOTIDE SEQUENCE</scope>
    <source>
        <strain evidence="2">160909Yilan</strain>
    </source>
</reference>
<feature type="compositionally biased region" description="Low complexity" evidence="1">
    <location>
        <begin position="36"/>
        <end position="73"/>
    </location>
</feature>
<evidence type="ECO:0000313" key="2">
    <source>
        <dbReference type="EMBL" id="KAF7338744.1"/>
    </source>
</evidence>
<dbReference type="CDD" id="cd06464">
    <property type="entry name" value="ACD_sHsps-like"/>
    <property type="match status" value="1"/>
</dbReference>
<proteinExistence type="predicted"/>
<dbReference type="EMBL" id="JACAZH010000032">
    <property type="protein sequence ID" value="KAF7338744.1"/>
    <property type="molecule type" value="Genomic_DNA"/>
</dbReference>
<accession>A0A8H6XDI9</accession>
<feature type="region of interest" description="Disordered" evidence="1">
    <location>
        <begin position="1"/>
        <end position="126"/>
    </location>
</feature>
<feature type="region of interest" description="Disordered" evidence="1">
    <location>
        <begin position="143"/>
        <end position="179"/>
    </location>
</feature>
<feature type="compositionally biased region" description="Polar residues" evidence="1">
    <location>
        <begin position="191"/>
        <end position="202"/>
    </location>
</feature>
<feature type="region of interest" description="Disordered" evidence="1">
    <location>
        <begin position="191"/>
        <end position="254"/>
    </location>
</feature>
<evidence type="ECO:0000256" key="1">
    <source>
        <dbReference type="SAM" id="MobiDB-lite"/>
    </source>
</evidence>
<evidence type="ECO:0008006" key="4">
    <source>
        <dbReference type="Google" id="ProtNLM"/>
    </source>
</evidence>
<dbReference type="SUPFAM" id="SSF49764">
    <property type="entry name" value="HSP20-like chaperones"/>
    <property type="match status" value="1"/>
</dbReference>
<sequence length="432" mass="47142">MSYYGQAQSGYPDEYGSHSAPPTPRVSDYQPQQWEQLQDSQLSQTSDQLSQHALEQALEQPQSQQSQDYHQPLSLPPPQQPLYQQPQHQLEEPQQLVPSQIPARGTHDNTPIRLLPPGTPARSPPVEIQPVMLKVDTTLRATAHAGPSTRPASRARPHQYHPYPRPTSASGSSAAAHRREIEAHHHVRFASQGSTPQGSAQHSPAAGRQTFASPLSEYGGLPGQPQSAVTSPAQQQTFASPMSVPSDPQQSAVTPPAFASGEVVLAQNVPTVPPADARRYIIRTDTHYDPGTRVLTAVLELPGVRKHDLTITLATTLFNRVRQVTVNGYSRSPFASSSSSSSSSTSAAAPVLRERRYGRFTRSFSVPPNTKVRSVYFVVMFDPSFFFVCQRIPRSLLQPEDIDAAMEDGVLVLKISCGVPAASADEHEIPIR</sequence>
<evidence type="ECO:0000313" key="3">
    <source>
        <dbReference type="Proteomes" id="UP000623467"/>
    </source>
</evidence>
<dbReference type="Gene3D" id="2.60.40.790">
    <property type="match status" value="1"/>
</dbReference>
<dbReference type="OrthoDB" id="1431247at2759"/>
<dbReference type="InterPro" id="IPR008978">
    <property type="entry name" value="HSP20-like_chaperone"/>
</dbReference>